<comment type="caution">
    <text evidence="4">The sequence shown here is derived from an EMBL/GenBank/DDBJ whole genome shotgun (WGS) entry which is preliminary data.</text>
</comment>
<dbReference type="Gene3D" id="3.80.10.10">
    <property type="entry name" value="Ribonuclease Inhibitor"/>
    <property type="match status" value="1"/>
</dbReference>
<keyword evidence="1" id="KW-0547">Nucleotide-binding</keyword>
<dbReference type="Gene3D" id="3.40.50.300">
    <property type="entry name" value="P-loop containing nucleotide triphosphate hydrolases"/>
    <property type="match status" value="1"/>
</dbReference>
<evidence type="ECO:0000259" key="3">
    <source>
        <dbReference type="PROSITE" id="PS50837"/>
    </source>
</evidence>
<evidence type="ECO:0000313" key="4">
    <source>
        <dbReference type="EMBL" id="CAH3107590.1"/>
    </source>
</evidence>
<dbReference type="PANTHER" id="PTHR46312:SF2">
    <property type="entry name" value="NUCLEOTIDE-BINDING OLIGOMERIZATION DOMAIN-CONTAINING PROTEIN 2-LIKE"/>
    <property type="match status" value="1"/>
</dbReference>
<dbReference type="SUPFAM" id="SSF52047">
    <property type="entry name" value="RNI-like"/>
    <property type="match status" value="1"/>
</dbReference>
<feature type="domain" description="NACHT" evidence="3">
    <location>
        <begin position="309"/>
        <end position="429"/>
    </location>
</feature>
<dbReference type="PROSITE" id="PS50837">
    <property type="entry name" value="NACHT"/>
    <property type="match status" value="1"/>
</dbReference>
<dbReference type="InterPro" id="IPR027417">
    <property type="entry name" value="P-loop_NTPase"/>
</dbReference>
<dbReference type="Pfam" id="PF18738">
    <property type="entry name" value="HEPN_DZIP3"/>
    <property type="match status" value="1"/>
</dbReference>
<dbReference type="InterPro" id="IPR041249">
    <property type="entry name" value="HEPN_DZIP3"/>
</dbReference>
<dbReference type="EMBL" id="CALNXK010000020">
    <property type="protein sequence ID" value="CAH3107590.1"/>
    <property type="molecule type" value="Genomic_DNA"/>
</dbReference>
<accession>A0ABN8NIC5</accession>
<name>A0ABN8NIC5_9CNID</name>
<keyword evidence="2" id="KW-0067">ATP-binding</keyword>
<reference evidence="4 5" key="1">
    <citation type="submission" date="2022-05" db="EMBL/GenBank/DDBJ databases">
        <authorList>
            <consortium name="Genoscope - CEA"/>
            <person name="William W."/>
        </authorList>
    </citation>
    <scope>NUCLEOTIDE SEQUENCE [LARGE SCALE GENOMIC DNA]</scope>
</reference>
<evidence type="ECO:0000256" key="1">
    <source>
        <dbReference type="ARBA" id="ARBA00022741"/>
    </source>
</evidence>
<dbReference type="PANTHER" id="PTHR46312">
    <property type="entry name" value="NACHT DOMAIN-CONTAINING PROTEIN"/>
    <property type="match status" value="1"/>
</dbReference>
<gene>
    <name evidence="4" type="ORF">PLOB_00016749</name>
</gene>
<dbReference type="Proteomes" id="UP001159405">
    <property type="component" value="Unassembled WGS sequence"/>
</dbReference>
<keyword evidence="5" id="KW-1185">Reference proteome</keyword>
<organism evidence="4 5">
    <name type="scientific">Porites lobata</name>
    <dbReference type="NCBI Taxonomy" id="104759"/>
    <lineage>
        <taxon>Eukaryota</taxon>
        <taxon>Metazoa</taxon>
        <taxon>Cnidaria</taxon>
        <taxon>Anthozoa</taxon>
        <taxon>Hexacorallia</taxon>
        <taxon>Scleractinia</taxon>
        <taxon>Fungiina</taxon>
        <taxon>Poritidae</taxon>
        <taxon>Porites</taxon>
    </lineage>
</organism>
<dbReference type="InterPro" id="IPR032675">
    <property type="entry name" value="LRR_dom_sf"/>
</dbReference>
<proteinExistence type="predicted"/>
<dbReference type="SUPFAM" id="SSF52540">
    <property type="entry name" value="P-loop containing nucleoside triphosphate hydrolases"/>
    <property type="match status" value="1"/>
</dbReference>
<protein>
    <recommendedName>
        <fullName evidence="3">NACHT domain-containing protein</fullName>
    </recommendedName>
</protein>
<evidence type="ECO:0000313" key="5">
    <source>
        <dbReference type="Proteomes" id="UP001159405"/>
    </source>
</evidence>
<sequence>MASSVPVFRSTKETTNYARLCRLLVDVGSQVLRQKFDSICPPATLNSYLSSPAVQTTLRTLKARRVLNPSQWDKLYPPVGTVSVSSRDFDITLLMVLLRNICGLTTPASGWDCLPPATDLTAEADIARIKWYRNTVYGHASQASVDDATFASCWTDIKATLVRLGGATYGPAIDLLENAGMDPVIEEHYKNLLKQWKVDEHIKDALSEMVEKLDELKAALPQPAEKSTLSENDPIFVQECQRQLRSHYNTTMSQVRITPWEKDSIVNIEDVYTKLSWWRHVKRPNGTTNQEINDYTEVFEGYGRSTSPKRILVYGRTGIGKSTFSQKIAVDWANEKEEVLKRFDVLLVVRLRNALDAQDMPSLIKASDLFAVDGSISAESVYDYVRSHQERVLLVFDGYDEYSANGTLIREIWRGRQLRDCHVLITTRPLEGDELIIPSNVLYEIKGFVHKEQVNDFARRFLDSERELELFVCYLNNENLWDLAEIPLLLLMLCLIWKNRYVKKLPTSKLELHDRFVETLLCHMSLKNPDSPPLNNQNVFHAFSEEITALGKLAFETLLKNSVYVDLENIKLQSDGLADKMIRSGLFQFSKMSSPDTTKTIVFLHKSIQEFLAAQYLMNTLTVKESKIPTTAAGINSFNKALEMKEVLRFLCQWSTEGARAVFNLLRSLGEKECLTKCQFSKTPSLDDLSLYQRLLRDLSLECLISCSVSSRRDIYPLFLSATDGVISVNSYNIENVASQHLLQSSPLPNYVFFEHGTFAEFVSISQDVDAVVLTCSALKIKAFHYLQMCEVSAFRTEHFFLKRKGDRLFLYFTRIYRTFRRNYLEMLRDLTSTLYESIPRGKRNLAELPEGHCFSLVREIEVFVMWTSEELSYINDMLSVAASPQDIIIKHIRVENDVVSNINFTENLGRLVLYDLEMSEDDAALLASSIRQAPNMYSLKVSRCPLHGSIRILSANLRHVPLLIYLTLSRVRMDDQECSFLASSLQHVPRLRVLNLSNNPLGKGITDFARQLYRIPDLQHLNIEKTRTGEKEAKALAQELRSVPRLRTIQLGLNPIGKGVSDLARSLHDLEELLQVDFKDVEMSQEEVDAISDAQRGIYITSYHDLQGRPKAKDDWPAFADPHYNNDDYDDDDESFISCTFGGDDDDDNDYTELDGLCSSSCCGEFSMVS</sequence>
<evidence type="ECO:0000256" key="2">
    <source>
        <dbReference type="ARBA" id="ARBA00022840"/>
    </source>
</evidence>
<dbReference type="Pfam" id="PF05729">
    <property type="entry name" value="NACHT"/>
    <property type="match status" value="1"/>
</dbReference>
<dbReference type="InterPro" id="IPR007111">
    <property type="entry name" value="NACHT_NTPase"/>
</dbReference>